<dbReference type="Proteomes" id="UP000001640">
    <property type="component" value="Chromosome 1"/>
</dbReference>
<dbReference type="PANTHER" id="PTHR21286">
    <property type="entry name" value="NUCLEAR PORE COMPLEX PROTEIN NUP160"/>
    <property type="match status" value="1"/>
</dbReference>
<dbReference type="InterPro" id="IPR059141">
    <property type="entry name" value="Beta-prop_Nup120_160"/>
</dbReference>
<evidence type="ECO:0000259" key="4">
    <source>
        <dbReference type="Pfam" id="PF11715"/>
    </source>
</evidence>
<dbReference type="InterPro" id="IPR055090">
    <property type="entry name" value="NUP120_helical_saccharomycetes"/>
</dbReference>
<evidence type="ECO:0000256" key="1">
    <source>
        <dbReference type="ARBA" id="ARBA00004123"/>
    </source>
</evidence>
<dbReference type="GO" id="GO:0000122">
    <property type="term" value="P:negative regulation of transcription by RNA polymerase II"/>
    <property type="evidence" value="ECO:0007669"/>
    <property type="project" value="EnsemblFungi"/>
</dbReference>
<dbReference type="GO" id="GO:0051664">
    <property type="term" value="P:nuclear pore localization"/>
    <property type="evidence" value="ECO:0007669"/>
    <property type="project" value="EnsemblFungi"/>
</dbReference>
<dbReference type="KEGG" id="ncs:NCAS_0A12820"/>
<dbReference type="GeneID" id="96901318"/>
<keyword evidence="7" id="KW-1185">Reference proteome</keyword>
<dbReference type="Pfam" id="PF11715">
    <property type="entry name" value="Beta-prop_Nup120_160"/>
    <property type="match status" value="1"/>
</dbReference>
<dbReference type="GO" id="GO:0000973">
    <property type="term" value="P:post-transcriptional tethering of RNA polymerase II gene DNA at nuclear periphery"/>
    <property type="evidence" value="ECO:0007669"/>
    <property type="project" value="EnsemblFungi"/>
</dbReference>
<evidence type="ECO:0008006" key="8">
    <source>
        <dbReference type="Google" id="ProtNLM"/>
    </source>
</evidence>
<reference key="2">
    <citation type="submission" date="2011-08" db="EMBL/GenBank/DDBJ databases">
        <title>Genome sequence of Naumovozyma castellii.</title>
        <authorList>
            <person name="Gordon J.L."/>
            <person name="Armisen D."/>
            <person name="Proux-Wera E."/>
            <person name="OhEigeartaigh S.S."/>
            <person name="Byrne K.P."/>
            <person name="Wolfe K.H."/>
        </authorList>
    </citation>
    <scope>NUCLEOTIDE SEQUENCE</scope>
    <source>
        <strain>Type strain:CBS 4309</strain>
    </source>
</reference>
<dbReference type="GO" id="GO:0000055">
    <property type="term" value="P:ribosomal large subunit export from nucleus"/>
    <property type="evidence" value="ECO:0007669"/>
    <property type="project" value="EnsemblFungi"/>
</dbReference>
<dbReference type="Pfam" id="PF22114">
    <property type="entry name" value="NUP120_helical_2"/>
    <property type="match status" value="1"/>
</dbReference>
<keyword evidence="2" id="KW-0813">Transport</keyword>
<proteinExistence type="predicted"/>
<dbReference type="AlphaFoldDB" id="G0V8P1"/>
<sequence length="1031" mass="119039">MTHLSKIDANLLQLRKAKDYSNVVNLRLDGSDQNISKEQIQSNSMVDVDYSSSIELSNGEYVCYQLSANYRLLTIYSLSAAISGTTINIHLPDESMNKHHTLTIFEIGGSVQINVILKEGSYLTMTLPVDYILNNVNELDQSWFTIKTPYDFQVRVPHLLCVVSADFSVVCLEDGGLLGLKASNDIDLEPILFNDNSYLQSITRIFSRKNAQVSGKAVTCAVFEEKYLVILTEQAHLKLWDLATFSLIETHDLSSEFETSEIRRYDTAGNLLVIYQNIITTFLPYKNGVFQIGRLSFDSNGILRYTSISTIPANLSSSSLWSFTDMKLIRPLDLNVNAAYLNLVLLWKCGAVNKLQILNFVNDEFQEYQWIEATNKSLNDIESEMGKDLSEDSDFTSLNIKSRYAPELLQEAETLFAKNQIIIAMNTEKSKKEYLANLETILKDLKNKYDEASSITIYKNEIIMVNCLKKYNHSVYKINSTFEDIFYNIGLEADDELCRYWKVLNRFSSTLSEETIRKISDEFINIVTGETSKSMSVGEKLSAIFKSTLQGRVGVSDIETLFKDMSSMNIVNIMNELIDRYLISHSVHNDDFVNAIVFDEFSAVVCAQSIHQLIVMQKRLLFEILLSVVVLDFEYSILESKLNEFLEIYYKQTLFIRLYKLNAPLLVNGLNSETSNYNVGIKLTSYAEWSSYLQFVVNTIYKFALESNPLFLRFFDIYTIKNIKGKERVWTETDKFLQFVQYPLYQRDSIIDEFMLAMTLFTSQNYEKSFDFFMKHDYATQLKNKLPQCLTDIAMDSNSKSIWSSILTSFDVSHNRSLYAYKLALLYFERNSMALSLKAIKKSIGYSMKETEITLPADFLEDQHRLHLDLLMYFNMFSEVLDVLRLSHDILSVNTRELYFTTLLNDARFKEPFFTTVLNSCNSFKESGLFFRSEDFKVIDDILLSNMEFPNWLSCKKLYSFRMANKHERAAAEAILQYLLQCENNLQEKRKCYLIIINVLSTFEDPSDQWILNGNSVIMLPELRRELQEFN</sequence>
<dbReference type="GO" id="GO:0017056">
    <property type="term" value="F:structural constituent of nuclear pore"/>
    <property type="evidence" value="ECO:0007669"/>
    <property type="project" value="EnsemblFungi"/>
</dbReference>
<comment type="subcellular location">
    <subcellularLocation>
        <location evidence="1">Nucleus</location>
    </subcellularLocation>
</comment>
<dbReference type="HOGENOM" id="CLU_294409_0_0_1"/>
<dbReference type="EMBL" id="HE576752">
    <property type="protein sequence ID" value="CCC67840.1"/>
    <property type="molecule type" value="Genomic_DNA"/>
</dbReference>
<dbReference type="GO" id="GO:0042802">
    <property type="term" value="F:identical protein binding"/>
    <property type="evidence" value="ECO:0007669"/>
    <property type="project" value="EnsemblFungi"/>
</dbReference>
<dbReference type="GO" id="GO:0031509">
    <property type="term" value="P:subtelomeric heterochromatin formation"/>
    <property type="evidence" value="ECO:0007669"/>
    <property type="project" value="EnsemblFungi"/>
</dbReference>
<protein>
    <recommendedName>
        <fullName evidence="8">Nucleoporin Nup133/Nup155-like C-terminal domain-containing protein</fullName>
    </recommendedName>
</protein>
<evidence type="ECO:0000259" key="5">
    <source>
        <dbReference type="Pfam" id="PF22114"/>
    </source>
</evidence>
<dbReference type="GO" id="GO:0006302">
    <property type="term" value="P:double-strand break repair"/>
    <property type="evidence" value="ECO:0007669"/>
    <property type="project" value="EnsemblFungi"/>
</dbReference>
<dbReference type="OrthoDB" id="67716at2759"/>
<dbReference type="GO" id="GO:0006611">
    <property type="term" value="P:protein export from nucleus"/>
    <property type="evidence" value="ECO:0007669"/>
    <property type="project" value="EnsemblFungi"/>
</dbReference>
<keyword evidence="3" id="KW-0539">Nucleus</keyword>
<evidence type="ECO:0000313" key="7">
    <source>
        <dbReference type="Proteomes" id="UP000001640"/>
    </source>
</evidence>
<name>G0V8P1_NAUCA</name>
<dbReference type="OMA" id="ILELYMI"/>
<dbReference type="InterPro" id="IPR021717">
    <property type="entry name" value="Nucleoporin_Nup160"/>
</dbReference>
<evidence type="ECO:0000256" key="3">
    <source>
        <dbReference type="ARBA" id="ARBA00023242"/>
    </source>
</evidence>
<dbReference type="GO" id="GO:0000781">
    <property type="term" value="C:chromosome, telomeric region"/>
    <property type="evidence" value="ECO:0007669"/>
    <property type="project" value="GOC"/>
</dbReference>
<dbReference type="GO" id="GO:0006606">
    <property type="term" value="P:protein import into nucleus"/>
    <property type="evidence" value="ECO:0007669"/>
    <property type="project" value="EnsemblFungi"/>
</dbReference>
<dbReference type="GO" id="GO:0031990">
    <property type="term" value="P:mRNA export from nucleus in response to heat stress"/>
    <property type="evidence" value="ECO:0007669"/>
    <property type="project" value="EnsemblFungi"/>
</dbReference>
<reference evidence="7" key="1">
    <citation type="journal article" date="2011" name="Proc. Natl. Acad. Sci. U.S.A.">
        <title>Evolutionary erosion of yeast sex chromosomes by mating-type switching accidents.</title>
        <authorList>
            <person name="Gordon J.L."/>
            <person name="Armisen D."/>
            <person name="Proux-Wera E."/>
            <person name="Oheigeartaigh S.S."/>
            <person name="Byrne K.P."/>
            <person name="Wolfe K.H."/>
        </authorList>
    </citation>
    <scope>NUCLEOTIDE SEQUENCE [LARGE SCALE GENOMIC DNA]</scope>
    <source>
        <strain evidence="7">ATCC 76901 / BCRC 22586 / CBS 4309 / NBRC 1992 / NRRL Y-12630</strain>
    </source>
</reference>
<dbReference type="GO" id="GO:0031080">
    <property type="term" value="C:nuclear pore outer ring"/>
    <property type="evidence" value="ECO:0007669"/>
    <property type="project" value="EnsemblFungi"/>
</dbReference>
<evidence type="ECO:0000256" key="2">
    <source>
        <dbReference type="ARBA" id="ARBA00022448"/>
    </source>
</evidence>
<dbReference type="PANTHER" id="PTHR21286:SF0">
    <property type="entry name" value="NUCLEAR PORE COMPLEX PROTEIN NUP160"/>
    <property type="match status" value="1"/>
</dbReference>
<accession>G0V8P1</accession>
<dbReference type="InParanoid" id="G0V8P1"/>
<evidence type="ECO:0000313" key="6">
    <source>
        <dbReference type="EMBL" id="CCC67840.1"/>
    </source>
</evidence>
<dbReference type="eggNOG" id="ENOG502QQWQ">
    <property type="taxonomic scope" value="Eukaryota"/>
</dbReference>
<dbReference type="GO" id="GO:0045944">
    <property type="term" value="P:positive regulation of transcription by RNA polymerase II"/>
    <property type="evidence" value="ECO:0007669"/>
    <property type="project" value="EnsemblFungi"/>
</dbReference>
<dbReference type="STRING" id="1064592.G0V8P1"/>
<dbReference type="RefSeq" id="XP_003674220.1">
    <property type="nucleotide sequence ID" value="XM_003674172.1"/>
</dbReference>
<dbReference type="GO" id="GO:0034398">
    <property type="term" value="P:telomere tethering at nuclear periphery"/>
    <property type="evidence" value="ECO:0007669"/>
    <property type="project" value="EnsemblFungi"/>
</dbReference>
<gene>
    <name evidence="6" type="primary">NCAS0A12820</name>
    <name evidence="6" type="ordered locus">NCAS_0A12820</name>
</gene>
<dbReference type="FunCoup" id="G0V8P1">
    <property type="interactions" value="190"/>
</dbReference>
<feature type="domain" description="Nucleoporin Nup120/160 beta-propeller" evidence="4">
    <location>
        <begin position="77"/>
        <end position="390"/>
    </location>
</feature>
<organism evidence="6 7">
    <name type="scientific">Naumovozyma castellii</name>
    <name type="common">Yeast</name>
    <name type="synonym">Saccharomyces castellii</name>
    <dbReference type="NCBI Taxonomy" id="27288"/>
    <lineage>
        <taxon>Eukaryota</taxon>
        <taxon>Fungi</taxon>
        <taxon>Dikarya</taxon>
        <taxon>Ascomycota</taxon>
        <taxon>Saccharomycotina</taxon>
        <taxon>Saccharomycetes</taxon>
        <taxon>Saccharomycetales</taxon>
        <taxon>Saccharomycetaceae</taxon>
        <taxon>Naumovozyma</taxon>
    </lineage>
</organism>
<feature type="domain" description="Nucleoporin NUP120 helical" evidence="5">
    <location>
        <begin position="501"/>
        <end position="683"/>
    </location>
</feature>